<gene>
    <name evidence="1" type="ORF">WKW79_36040</name>
</gene>
<dbReference type="EMBL" id="JBBKZS010000049">
    <property type="protein sequence ID" value="MEJ8860002.1"/>
    <property type="molecule type" value="Genomic_DNA"/>
</dbReference>
<name>A0ABU8XMS9_9BURK</name>
<dbReference type="Proteomes" id="UP001367030">
    <property type="component" value="Unassembled WGS sequence"/>
</dbReference>
<comment type="caution">
    <text evidence="1">The sequence shown here is derived from an EMBL/GenBank/DDBJ whole genome shotgun (WGS) entry which is preliminary data.</text>
</comment>
<evidence type="ECO:0000313" key="2">
    <source>
        <dbReference type="Proteomes" id="UP001367030"/>
    </source>
</evidence>
<organism evidence="1 2">
    <name type="scientific">Variovorax robiniae</name>
    <dbReference type="NCBI Taxonomy" id="1836199"/>
    <lineage>
        <taxon>Bacteria</taxon>
        <taxon>Pseudomonadati</taxon>
        <taxon>Pseudomonadota</taxon>
        <taxon>Betaproteobacteria</taxon>
        <taxon>Burkholderiales</taxon>
        <taxon>Comamonadaceae</taxon>
        <taxon>Variovorax</taxon>
    </lineage>
</organism>
<keyword evidence="2" id="KW-1185">Reference proteome</keyword>
<accession>A0ABU8XMS9</accession>
<dbReference type="InterPro" id="IPR027417">
    <property type="entry name" value="P-loop_NTPase"/>
</dbReference>
<protein>
    <submittedName>
        <fullName evidence="1">Uncharacterized protein</fullName>
    </submittedName>
</protein>
<proteinExistence type="predicted"/>
<sequence>MSTLVNFGSADSGLDGQFSVGANTQRPAAARKAPDFAQLVAGGLMEATPTANSGTVRFIGGGPGLRAARFNVAGVARAYAVLRSNAALTIVDAPALDGCGALLLDADAVLVVADSRHTSPIVIRRAIESAQLDQSRIAGVLLNYASARRA</sequence>
<dbReference type="Gene3D" id="3.40.50.300">
    <property type="entry name" value="P-loop containing nucleotide triphosphate hydrolases"/>
    <property type="match status" value="1"/>
</dbReference>
<evidence type="ECO:0000313" key="1">
    <source>
        <dbReference type="EMBL" id="MEJ8860002.1"/>
    </source>
</evidence>
<dbReference type="RefSeq" id="WP_340340034.1">
    <property type="nucleotide sequence ID" value="NZ_JBBKZS010000049.1"/>
</dbReference>
<reference evidence="1 2" key="1">
    <citation type="submission" date="2024-03" db="EMBL/GenBank/DDBJ databases">
        <title>Novel species of the genus Variovorax.</title>
        <authorList>
            <person name="Liu Q."/>
            <person name="Xin Y.-H."/>
        </authorList>
    </citation>
    <scope>NUCLEOTIDE SEQUENCE [LARGE SCALE GENOMIC DNA]</scope>
    <source>
        <strain evidence="1 2">KACC 18901</strain>
    </source>
</reference>